<sequence>MSGFDRRWFRGFSSPEFAPTRGDNGGASCPSTQQCSSPVSRSSGWVACSSRAAAGTLNRERERQKRERELMEGERARMREKLRV</sequence>
<feature type="region of interest" description="Disordered" evidence="1">
    <location>
        <begin position="1"/>
        <end position="84"/>
    </location>
</feature>
<comment type="caution">
    <text evidence="2">The sequence shown here is derived from an EMBL/GenBank/DDBJ whole genome shotgun (WGS) entry which is preliminary data.</text>
</comment>
<feature type="compositionally biased region" description="Polar residues" evidence="1">
    <location>
        <begin position="29"/>
        <end position="43"/>
    </location>
</feature>
<dbReference type="EMBL" id="JXTB01000105">
    <property type="protein sequence ID" value="PON63339.1"/>
    <property type="molecule type" value="Genomic_DNA"/>
</dbReference>
<evidence type="ECO:0000313" key="2">
    <source>
        <dbReference type="EMBL" id="PON63339.1"/>
    </source>
</evidence>
<feature type="compositionally biased region" description="Basic and acidic residues" evidence="1">
    <location>
        <begin position="58"/>
        <end position="84"/>
    </location>
</feature>
<organism evidence="2 3">
    <name type="scientific">Parasponia andersonii</name>
    <name type="common">Sponia andersonii</name>
    <dbReference type="NCBI Taxonomy" id="3476"/>
    <lineage>
        <taxon>Eukaryota</taxon>
        <taxon>Viridiplantae</taxon>
        <taxon>Streptophyta</taxon>
        <taxon>Embryophyta</taxon>
        <taxon>Tracheophyta</taxon>
        <taxon>Spermatophyta</taxon>
        <taxon>Magnoliopsida</taxon>
        <taxon>eudicotyledons</taxon>
        <taxon>Gunneridae</taxon>
        <taxon>Pentapetalae</taxon>
        <taxon>rosids</taxon>
        <taxon>fabids</taxon>
        <taxon>Rosales</taxon>
        <taxon>Cannabaceae</taxon>
        <taxon>Parasponia</taxon>
    </lineage>
</organism>
<name>A0A2P5CQK6_PARAD</name>
<evidence type="ECO:0000313" key="3">
    <source>
        <dbReference type="Proteomes" id="UP000237105"/>
    </source>
</evidence>
<keyword evidence="3" id="KW-1185">Reference proteome</keyword>
<reference evidence="3" key="1">
    <citation type="submission" date="2016-06" db="EMBL/GenBank/DDBJ databases">
        <title>Parallel loss of symbiosis genes in relatives of nitrogen-fixing non-legume Parasponia.</title>
        <authorList>
            <person name="Van Velzen R."/>
            <person name="Holmer R."/>
            <person name="Bu F."/>
            <person name="Rutten L."/>
            <person name="Van Zeijl A."/>
            <person name="Liu W."/>
            <person name="Santuari L."/>
            <person name="Cao Q."/>
            <person name="Sharma T."/>
            <person name="Shen D."/>
            <person name="Roswanjaya Y."/>
            <person name="Wardhani T."/>
            <person name="Kalhor M.S."/>
            <person name="Jansen J."/>
            <person name="Van den Hoogen J."/>
            <person name="Gungor B."/>
            <person name="Hartog M."/>
            <person name="Hontelez J."/>
            <person name="Verver J."/>
            <person name="Yang W.-C."/>
            <person name="Schijlen E."/>
            <person name="Repin R."/>
            <person name="Schilthuizen M."/>
            <person name="Schranz E."/>
            <person name="Heidstra R."/>
            <person name="Miyata K."/>
            <person name="Fedorova E."/>
            <person name="Kohlen W."/>
            <person name="Bisseling T."/>
            <person name="Smit S."/>
            <person name="Geurts R."/>
        </authorList>
    </citation>
    <scope>NUCLEOTIDE SEQUENCE [LARGE SCALE GENOMIC DNA]</scope>
    <source>
        <strain evidence="3">cv. WU1-14</strain>
    </source>
</reference>
<protein>
    <submittedName>
        <fullName evidence="2">Uncharacterized protein</fullName>
    </submittedName>
</protein>
<gene>
    <name evidence="2" type="ORF">PanWU01x14_132490</name>
</gene>
<evidence type="ECO:0000256" key="1">
    <source>
        <dbReference type="SAM" id="MobiDB-lite"/>
    </source>
</evidence>
<dbReference type="Proteomes" id="UP000237105">
    <property type="component" value="Unassembled WGS sequence"/>
</dbReference>
<proteinExistence type="predicted"/>
<dbReference type="AlphaFoldDB" id="A0A2P5CQK6"/>
<accession>A0A2P5CQK6</accession>